<dbReference type="InterPro" id="IPR012259">
    <property type="entry name" value="DHFR"/>
</dbReference>
<comment type="catalytic activity">
    <reaction evidence="8">
        <text>(6S)-5,6,7,8-tetrahydrofolate + NADP(+) = 7,8-dihydrofolate + NADPH + H(+)</text>
        <dbReference type="Rhea" id="RHEA:15009"/>
        <dbReference type="ChEBI" id="CHEBI:15378"/>
        <dbReference type="ChEBI" id="CHEBI:57451"/>
        <dbReference type="ChEBI" id="CHEBI:57453"/>
        <dbReference type="ChEBI" id="CHEBI:57783"/>
        <dbReference type="ChEBI" id="CHEBI:58349"/>
        <dbReference type="EC" id="1.5.1.3"/>
    </reaction>
</comment>
<dbReference type="PANTHER" id="PTHR48069">
    <property type="entry name" value="DIHYDROFOLATE REDUCTASE"/>
    <property type="match status" value="1"/>
</dbReference>
<evidence type="ECO:0000256" key="5">
    <source>
        <dbReference type="ARBA" id="ARBA00022857"/>
    </source>
</evidence>
<feature type="domain" description="DHFR" evidence="9">
    <location>
        <begin position="1"/>
        <end position="166"/>
    </location>
</feature>
<keyword evidence="6 8" id="KW-0560">Oxidoreductase</keyword>
<dbReference type="RefSeq" id="WP_315649209.1">
    <property type="nucleotide sequence ID" value="NZ_JAVXZY010000002.1"/>
</dbReference>
<comment type="similarity">
    <text evidence="2 8">Belongs to the dihydrofolate reductase family.</text>
</comment>
<reference evidence="10" key="1">
    <citation type="submission" date="2023-09" db="EMBL/GenBank/DDBJ databases">
        <title>Paucibacter sp. APW11 Genome sequencing and assembly.</title>
        <authorList>
            <person name="Kim I."/>
        </authorList>
    </citation>
    <scope>NUCLEOTIDE SEQUENCE</scope>
    <source>
        <strain evidence="10">APW11</strain>
    </source>
</reference>
<evidence type="ECO:0000256" key="2">
    <source>
        <dbReference type="ARBA" id="ARBA00009539"/>
    </source>
</evidence>
<evidence type="ECO:0000256" key="8">
    <source>
        <dbReference type="PIRNR" id="PIRNR000194"/>
    </source>
</evidence>
<evidence type="ECO:0000313" key="11">
    <source>
        <dbReference type="Proteomes" id="UP001246372"/>
    </source>
</evidence>
<dbReference type="SUPFAM" id="SSF53597">
    <property type="entry name" value="Dihydrofolate reductase-like"/>
    <property type="match status" value="1"/>
</dbReference>
<dbReference type="CDD" id="cd00209">
    <property type="entry name" value="DHFR"/>
    <property type="match status" value="1"/>
</dbReference>
<dbReference type="InterPro" id="IPR001796">
    <property type="entry name" value="DHFR_dom"/>
</dbReference>
<evidence type="ECO:0000259" key="9">
    <source>
        <dbReference type="PROSITE" id="PS51330"/>
    </source>
</evidence>
<keyword evidence="4 8" id="KW-0554">One-carbon metabolism</keyword>
<dbReference type="PANTHER" id="PTHR48069:SF3">
    <property type="entry name" value="DIHYDROFOLATE REDUCTASE"/>
    <property type="match status" value="1"/>
</dbReference>
<comment type="pathway">
    <text evidence="1 8">Cofactor biosynthesis; tetrahydrofolate biosynthesis; 5,6,7,8-tetrahydrofolate from 7,8-dihydrofolate: step 1/1.</text>
</comment>
<comment type="caution">
    <text evidence="10">The sequence shown here is derived from an EMBL/GenBank/DDBJ whole genome shotgun (WGS) entry which is preliminary data.</text>
</comment>
<evidence type="ECO:0000256" key="7">
    <source>
        <dbReference type="ARBA" id="ARBA00025067"/>
    </source>
</evidence>
<dbReference type="InterPro" id="IPR024072">
    <property type="entry name" value="DHFR-like_dom_sf"/>
</dbReference>
<dbReference type="Gene3D" id="3.40.430.10">
    <property type="entry name" value="Dihydrofolate Reductase, subunit A"/>
    <property type="match status" value="1"/>
</dbReference>
<evidence type="ECO:0000313" key="10">
    <source>
        <dbReference type="EMBL" id="MDT8998701.1"/>
    </source>
</evidence>
<name>A0ABU3P803_9BURK</name>
<evidence type="ECO:0000256" key="6">
    <source>
        <dbReference type="ARBA" id="ARBA00023002"/>
    </source>
</evidence>
<protein>
    <recommendedName>
        <fullName evidence="3 8">Dihydrofolate reductase</fullName>
        <ecNumber evidence="3 8">1.5.1.3</ecNumber>
    </recommendedName>
</protein>
<gene>
    <name evidence="10" type="ORF">RQP53_05400</name>
</gene>
<sequence>MTQLTLIAGVAGGGAIGRGNELLVRLPEDMAHFKALTLNHSVIMGRKTWDSIPPRFRPLVQRRNLVLSRQSGLQLDGAEVFASLDQALAACTGEDEVFVIGGAEIYAQALPRADRLELTEFELSVDADAFFPLWSAGDFAEQSRQTHQASLPDGRRLTYHFVRYQRRR</sequence>
<dbReference type="GO" id="GO:0004146">
    <property type="term" value="F:dihydrofolate reductase activity"/>
    <property type="evidence" value="ECO:0007669"/>
    <property type="project" value="UniProtKB-EC"/>
</dbReference>
<comment type="function">
    <text evidence="7 8">Key enzyme in folate metabolism. Catalyzes an essential reaction for de novo glycine and purine synthesis, and for DNA precursor synthesis.</text>
</comment>
<organism evidence="10 11">
    <name type="scientific">Roseateles aquae</name>
    <dbReference type="NCBI Taxonomy" id="3077235"/>
    <lineage>
        <taxon>Bacteria</taxon>
        <taxon>Pseudomonadati</taxon>
        <taxon>Pseudomonadota</taxon>
        <taxon>Betaproteobacteria</taxon>
        <taxon>Burkholderiales</taxon>
        <taxon>Sphaerotilaceae</taxon>
        <taxon>Roseateles</taxon>
    </lineage>
</organism>
<dbReference type="PRINTS" id="PR00070">
    <property type="entry name" value="DHFR"/>
</dbReference>
<evidence type="ECO:0000256" key="4">
    <source>
        <dbReference type="ARBA" id="ARBA00022563"/>
    </source>
</evidence>
<accession>A0ABU3P803</accession>
<proteinExistence type="inferred from homology"/>
<evidence type="ECO:0000256" key="1">
    <source>
        <dbReference type="ARBA" id="ARBA00004903"/>
    </source>
</evidence>
<dbReference type="Pfam" id="PF00186">
    <property type="entry name" value="DHFR_1"/>
    <property type="match status" value="1"/>
</dbReference>
<dbReference type="Proteomes" id="UP001246372">
    <property type="component" value="Unassembled WGS sequence"/>
</dbReference>
<keyword evidence="11" id="KW-1185">Reference proteome</keyword>
<keyword evidence="5 8" id="KW-0521">NADP</keyword>
<evidence type="ECO:0000256" key="3">
    <source>
        <dbReference type="ARBA" id="ARBA00012856"/>
    </source>
</evidence>
<dbReference type="EMBL" id="JAVXZY010000002">
    <property type="protein sequence ID" value="MDT8998701.1"/>
    <property type="molecule type" value="Genomic_DNA"/>
</dbReference>
<dbReference type="PIRSF" id="PIRSF000194">
    <property type="entry name" value="DHFR"/>
    <property type="match status" value="1"/>
</dbReference>
<dbReference type="PROSITE" id="PS51330">
    <property type="entry name" value="DHFR_2"/>
    <property type="match status" value="1"/>
</dbReference>
<dbReference type="EC" id="1.5.1.3" evidence="3 8"/>